<keyword evidence="3" id="KW-1185">Reference proteome</keyword>
<feature type="region of interest" description="Disordered" evidence="1">
    <location>
        <begin position="65"/>
        <end position="90"/>
    </location>
</feature>
<reference evidence="2" key="1">
    <citation type="submission" date="2022-06" db="EMBL/GenBank/DDBJ databases">
        <title>Amycolatopsis iheyaensis sp. nov., a new species of the genus Amycolatopsis isolated from soil in Iheya island, Japan.</title>
        <authorList>
            <person name="Ngamcharungchit C."/>
            <person name="Kanto H."/>
            <person name="Take A."/>
            <person name="Intra B."/>
            <person name="Matsumoto A."/>
            <person name="Panbangred W."/>
            <person name="Inahashi Y."/>
        </authorList>
    </citation>
    <scope>NUCLEOTIDE SEQUENCE</scope>
    <source>
        <strain evidence="2">OK19-0408</strain>
    </source>
</reference>
<dbReference type="EMBL" id="JAMXQV010000024">
    <property type="protein sequence ID" value="MCR6488267.1"/>
    <property type="molecule type" value="Genomic_DNA"/>
</dbReference>
<sequence>MAYDIDPRRKPRIAGFLLCESERALLTGMTTTGFRLATAYRVGSWSTAFLFERVAADVARAPGQTGIHTEHDDARAAPAASTGRSLHLVR</sequence>
<name>A0A9X2NL24_9PSEU</name>
<dbReference type="RefSeq" id="WP_257924831.1">
    <property type="nucleotide sequence ID" value="NZ_JAMXQV010000024.1"/>
</dbReference>
<comment type="caution">
    <text evidence="2">The sequence shown here is derived from an EMBL/GenBank/DDBJ whole genome shotgun (WGS) entry which is preliminary data.</text>
</comment>
<gene>
    <name evidence="2" type="ORF">M8542_36100</name>
</gene>
<protein>
    <submittedName>
        <fullName evidence="2">Uncharacterized protein</fullName>
    </submittedName>
</protein>
<evidence type="ECO:0000313" key="3">
    <source>
        <dbReference type="Proteomes" id="UP001144096"/>
    </source>
</evidence>
<dbReference type="AlphaFoldDB" id="A0A9X2NL24"/>
<proteinExistence type="predicted"/>
<evidence type="ECO:0000313" key="2">
    <source>
        <dbReference type="EMBL" id="MCR6488267.1"/>
    </source>
</evidence>
<organism evidence="2 3">
    <name type="scientific">Amycolatopsis iheyensis</name>
    <dbReference type="NCBI Taxonomy" id="2945988"/>
    <lineage>
        <taxon>Bacteria</taxon>
        <taxon>Bacillati</taxon>
        <taxon>Actinomycetota</taxon>
        <taxon>Actinomycetes</taxon>
        <taxon>Pseudonocardiales</taxon>
        <taxon>Pseudonocardiaceae</taxon>
        <taxon>Amycolatopsis</taxon>
    </lineage>
</organism>
<accession>A0A9X2NL24</accession>
<dbReference type="Proteomes" id="UP001144096">
    <property type="component" value="Unassembled WGS sequence"/>
</dbReference>
<evidence type="ECO:0000256" key="1">
    <source>
        <dbReference type="SAM" id="MobiDB-lite"/>
    </source>
</evidence>